<dbReference type="HOGENOM" id="CLU_034755_0_0_1"/>
<dbReference type="Pfam" id="PF12937">
    <property type="entry name" value="F-box-like"/>
    <property type="match status" value="1"/>
</dbReference>
<dbReference type="InterPro" id="IPR036047">
    <property type="entry name" value="F-box-like_dom_sf"/>
</dbReference>
<dbReference type="OrthoDB" id="3193353at2759"/>
<dbReference type="InterPro" id="IPR001810">
    <property type="entry name" value="F-box_dom"/>
</dbReference>
<dbReference type="PROSITE" id="PS50181">
    <property type="entry name" value="FBOX"/>
    <property type="match status" value="1"/>
</dbReference>
<dbReference type="SUPFAM" id="SSF81383">
    <property type="entry name" value="F-box domain"/>
    <property type="match status" value="1"/>
</dbReference>
<gene>
    <name evidence="2" type="ORF">PHACADRAFT_104401</name>
</gene>
<sequence length="563" mass="63052">MRRDTETSLIRALSPSLAANMVLDSLPTELLLHVFSFLSVRDILSLRQTSKILCGVTQERSVWFDALHSHVIDQMVPAHHIGGRDKMSLSSADLEEATIHALKARESWTSDSPQATKHLEVKIATPESRCYARTYAAYFLPGVDNRYLITLTRLELTPREYIIQCWDLQQSHIPHVARYSSTALRGVQVNTEPGHPVVLTITSGVPEIGITTSACGIDFSKDTNDAFHVHQFFESLGLTLKLEGSTFFATDDTNRITAYSVETGGVLYILRVPLVHSDQTIFLEEHRCFSMQIVGDFILTFCQQWTHLYALPPQDLMGLSSDGRAIELDPAAKHRWRFRIDTLKSMPMYPHPLAAQLRPAQSTAASLYPPIYILLRFDSWYPWPVNILHFFILPPNPAFCASSYTRPRPGSPPPAELPYLHTSHPGGPALKPYIADSVPSPIRIFTPSDAVLGRYGTALWLDAQTDLPSQVGDRGQRVAGKVLRYVPPPAEENQEPRHAVNLDVQMNEASADRADAEHSKTTQPSLFHLQEEAENWTRLAVCDDEARIAVCCVDGRVMVYDYT</sequence>
<dbReference type="GeneID" id="18907309"/>
<dbReference type="InParanoid" id="K5VVG6"/>
<evidence type="ECO:0000313" key="3">
    <source>
        <dbReference type="Proteomes" id="UP000008370"/>
    </source>
</evidence>
<accession>K5VVG6</accession>
<dbReference type="CDD" id="cd09917">
    <property type="entry name" value="F-box_SF"/>
    <property type="match status" value="1"/>
</dbReference>
<dbReference type="AlphaFoldDB" id="K5VVG6"/>
<proteinExistence type="predicted"/>
<evidence type="ECO:0000313" key="2">
    <source>
        <dbReference type="EMBL" id="EKM50569.1"/>
    </source>
</evidence>
<dbReference type="RefSeq" id="XP_007400840.1">
    <property type="nucleotide sequence ID" value="XM_007400778.1"/>
</dbReference>
<dbReference type="SUPFAM" id="SSF50969">
    <property type="entry name" value="YVTN repeat-like/Quinoprotein amine dehydrogenase"/>
    <property type="match status" value="1"/>
</dbReference>
<dbReference type="Proteomes" id="UP000008370">
    <property type="component" value="Unassembled WGS sequence"/>
</dbReference>
<protein>
    <recommendedName>
        <fullName evidence="1">F-box domain-containing protein</fullName>
    </recommendedName>
</protein>
<feature type="domain" description="F-box" evidence="1">
    <location>
        <begin position="20"/>
        <end position="66"/>
    </location>
</feature>
<reference evidence="2 3" key="1">
    <citation type="journal article" date="2012" name="BMC Genomics">
        <title>Comparative genomics of the white-rot fungi, Phanerochaete carnosa and P. chrysosporium, to elucidate the genetic basis of the distinct wood types they colonize.</title>
        <authorList>
            <person name="Suzuki H."/>
            <person name="MacDonald J."/>
            <person name="Syed K."/>
            <person name="Salamov A."/>
            <person name="Hori C."/>
            <person name="Aerts A."/>
            <person name="Henrissat B."/>
            <person name="Wiebenga A."/>
            <person name="vanKuyk P.A."/>
            <person name="Barry K."/>
            <person name="Lindquist E."/>
            <person name="LaButti K."/>
            <person name="Lapidus A."/>
            <person name="Lucas S."/>
            <person name="Coutinho P."/>
            <person name="Gong Y."/>
            <person name="Samejima M."/>
            <person name="Mahadevan R."/>
            <person name="Abou-Zaid M."/>
            <person name="de Vries R.P."/>
            <person name="Igarashi K."/>
            <person name="Yadav J.S."/>
            <person name="Grigoriev I.V."/>
            <person name="Master E.R."/>
        </authorList>
    </citation>
    <scope>NUCLEOTIDE SEQUENCE [LARGE SCALE GENOMIC DNA]</scope>
    <source>
        <strain evidence="2 3">HHB-10118-sp</strain>
    </source>
</reference>
<organism evidence="2 3">
    <name type="scientific">Phanerochaete carnosa (strain HHB-10118-sp)</name>
    <name type="common">White-rot fungus</name>
    <name type="synonym">Peniophora carnosa</name>
    <dbReference type="NCBI Taxonomy" id="650164"/>
    <lineage>
        <taxon>Eukaryota</taxon>
        <taxon>Fungi</taxon>
        <taxon>Dikarya</taxon>
        <taxon>Basidiomycota</taxon>
        <taxon>Agaricomycotina</taxon>
        <taxon>Agaricomycetes</taxon>
        <taxon>Polyporales</taxon>
        <taxon>Phanerochaetaceae</taxon>
        <taxon>Phanerochaete</taxon>
    </lineage>
</organism>
<dbReference type="InterPro" id="IPR011044">
    <property type="entry name" value="Quino_amine_DH_bsu"/>
</dbReference>
<evidence type="ECO:0000259" key="1">
    <source>
        <dbReference type="PROSITE" id="PS50181"/>
    </source>
</evidence>
<keyword evidence="3" id="KW-1185">Reference proteome</keyword>
<dbReference type="SMART" id="SM00256">
    <property type="entry name" value="FBOX"/>
    <property type="match status" value="1"/>
</dbReference>
<dbReference type="Gene3D" id="1.20.1280.50">
    <property type="match status" value="1"/>
</dbReference>
<dbReference type="STRING" id="650164.K5VVG6"/>
<dbReference type="EMBL" id="JH930478">
    <property type="protein sequence ID" value="EKM50569.1"/>
    <property type="molecule type" value="Genomic_DNA"/>
</dbReference>
<name>K5VVG6_PHACS</name>
<dbReference type="KEGG" id="pco:PHACADRAFT_104401"/>